<sequence length="632" mass="66099">DTNGVNTAVTVTKSAGANISGLNLYKDRLILRYETGSLSNSDLAACDKDTGAVCADTNDLFFTSESNTLTLDANKELHIWTGMTYDPNGAIITQGTGDLHVDDSATCYLDTTATSIANDALVDGGATLNIQADTSLAGNLTTSGTSVSVNYTNTPTLTMSGTSKAIGGGTTPSITFYNLIISGTITMSSATTTNNDLTVNGTMSGSASVTTTVNGTIAGSGIINMTGGKVEQRVSAPENFGTTSGINDWIFYQLQFSNSSTDSAYTVTAQNGTGTFTISNVLYIGSDADSYITALDAGNRTWILSGIGTPLVISGTKGFLIENTSTFNYTGDGATTIKAETYYNLQAGNATTQTAGRTYTLGGNTTVSNVLTVGPSSGTNTQTLDASSYTITLSATSTPFVINTYGSFTPSTSTVSYTGAGATNAASATYYILDIGATSNATSVTYTAQGNVGANNQVTIQSGGSFSNGVSWTQQTAGAQWVARERHSSLNYGGKMWVIGGHTTTSVNDVWYSTNGTSWTQQTAAASWVRRHDQTSLVFKEQMWVIGGYSDAVGNKNDVWRSLDGISWFQAVASAQWSARNAHVSLVYDNKMWLMGGDALTNDVWYSSDGITWTQATVGAQWTGRNTFSGAS</sequence>
<accession>A0A2M8C1N7</accession>
<evidence type="ECO:0000313" key="1">
    <source>
        <dbReference type="EMBL" id="PJB50012.1"/>
    </source>
</evidence>
<dbReference type="Proteomes" id="UP000228770">
    <property type="component" value="Unassembled WGS sequence"/>
</dbReference>
<gene>
    <name evidence="1" type="ORF">CO102_02255</name>
</gene>
<dbReference type="SUPFAM" id="SSF117281">
    <property type="entry name" value="Kelch motif"/>
    <property type="match status" value="1"/>
</dbReference>
<feature type="non-terminal residue" evidence="1">
    <location>
        <position position="1"/>
    </location>
</feature>
<proteinExistence type="predicted"/>
<dbReference type="Gene3D" id="2.120.10.80">
    <property type="entry name" value="Kelch-type beta propeller"/>
    <property type="match status" value="1"/>
</dbReference>
<comment type="caution">
    <text evidence="1">The sequence shown here is derived from an EMBL/GenBank/DDBJ whole genome shotgun (WGS) entry which is preliminary data.</text>
</comment>
<reference evidence="2" key="1">
    <citation type="submission" date="2017-09" db="EMBL/GenBank/DDBJ databases">
        <title>Depth-based differentiation of microbial function through sediment-hosted aquifers and enrichment of novel symbionts in the deep terrestrial subsurface.</title>
        <authorList>
            <person name="Probst A.J."/>
            <person name="Ladd B."/>
            <person name="Jarett J.K."/>
            <person name="Geller-Mcgrath D.E."/>
            <person name="Sieber C.M.K."/>
            <person name="Emerson J.B."/>
            <person name="Anantharaman K."/>
            <person name="Thomas B.C."/>
            <person name="Malmstrom R."/>
            <person name="Stieglmeier M."/>
            <person name="Klingl A."/>
            <person name="Woyke T."/>
            <person name="Ryan C.M."/>
            <person name="Banfield J.F."/>
        </authorList>
    </citation>
    <scope>NUCLEOTIDE SEQUENCE [LARGE SCALE GENOMIC DNA]</scope>
</reference>
<feature type="non-terminal residue" evidence="1">
    <location>
        <position position="632"/>
    </location>
</feature>
<evidence type="ECO:0000313" key="2">
    <source>
        <dbReference type="Proteomes" id="UP000228770"/>
    </source>
</evidence>
<protein>
    <submittedName>
        <fullName evidence="1">Uncharacterized protein</fullName>
    </submittedName>
</protein>
<dbReference type="EMBL" id="PFUA01000054">
    <property type="protein sequence ID" value="PJB50012.1"/>
    <property type="molecule type" value="Genomic_DNA"/>
</dbReference>
<organism evidence="1 2">
    <name type="scientific">Candidatus Brennerbacteria bacterium CG_4_9_14_3_um_filter_43_9</name>
    <dbReference type="NCBI Taxonomy" id="1974522"/>
    <lineage>
        <taxon>Bacteria</taxon>
        <taxon>Candidatus Brenneribacteriota</taxon>
    </lineage>
</organism>
<name>A0A2M8C1N7_9BACT</name>
<dbReference type="InterPro" id="IPR015915">
    <property type="entry name" value="Kelch-typ_b-propeller"/>
</dbReference>
<dbReference type="AlphaFoldDB" id="A0A2M8C1N7"/>